<proteinExistence type="predicted"/>
<name>A0A914PUG7_9BILA</name>
<dbReference type="Proteomes" id="UP000887578">
    <property type="component" value="Unplaced"/>
</dbReference>
<dbReference type="InterPro" id="IPR036427">
    <property type="entry name" value="Bromodomain-like_sf"/>
</dbReference>
<accession>A0A914PUG7</accession>
<reference evidence="3" key="1">
    <citation type="submission" date="2022-11" db="UniProtKB">
        <authorList>
            <consortium name="WormBaseParasite"/>
        </authorList>
    </citation>
    <scope>IDENTIFICATION</scope>
</reference>
<protein>
    <submittedName>
        <fullName evidence="3">Uncharacterized protein</fullName>
    </submittedName>
</protein>
<keyword evidence="2" id="KW-1185">Reference proteome</keyword>
<organism evidence="2 3">
    <name type="scientific">Panagrolaimus davidi</name>
    <dbReference type="NCBI Taxonomy" id="227884"/>
    <lineage>
        <taxon>Eukaryota</taxon>
        <taxon>Metazoa</taxon>
        <taxon>Ecdysozoa</taxon>
        <taxon>Nematoda</taxon>
        <taxon>Chromadorea</taxon>
        <taxon>Rhabditida</taxon>
        <taxon>Tylenchina</taxon>
        <taxon>Panagrolaimomorpha</taxon>
        <taxon>Panagrolaimoidea</taxon>
        <taxon>Panagrolaimidae</taxon>
        <taxon>Panagrolaimus</taxon>
    </lineage>
</organism>
<sequence length="332" mass="38260">MWFDAEIIDENIDGGSDCDSGVNDNISDITTISDIEDEPVDISMEVIDIEYINNQQQQQLLEHHQVHLLDPIIEADDETASNDSGADFSENNKNVEELDAIVENEDFEKELDCIDRVIADPSIKVIGIANDWIVFDEKNERCNITYKIVPFSSDVGNNIFTNKLEYMLHVVIQKLQQHSDFDIFSKLKPARICPNFKGSLERCLSLEIIEQRILHCYYSDYSQCLNDFEVLFFFDTFPKSIYDYGHKDSIGTFFHKLLHRLPHEEKELPPPLLSQYKCSSLTTSINIRRKRKLSFSTSTSMDDDDEATCKKRALIISTNDLLNRFKTFSPSN</sequence>
<dbReference type="AlphaFoldDB" id="A0A914PUG7"/>
<dbReference type="SUPFAM" id="SSF47370">
    <property type="entry name" value="Bromodomain"/>
    <property type="match status" value="1"/>
</dbReference>
<evidence type="ECO:0000313" key="2">
    <source>
        <dbReference type="Proteomes" id="UP000887578"/>
    </source>
</evidence>
<evidence type="ECO:0000313" key="3">
    <source>
        <dbReference type="WBParaSite" id="PDA_v2.g1848.t1"/>
    </source>
</evidence>
<evidence type="ECO:0000256" key="1">
    <source>
        <dbReference type="ARBA" id="ARBA00023117"/>
    </source>
</evidence>
<dbReference type="Gene3D" id="1.20.920.10">
    <property type="entry name" value="Bromodomain-like"/>
    <property type="match status" value="1"/>
</dbReference>
<dbReference type="WBParaSite" id="PDA_v2.g1848.t1">
    <property type="protein sequence ID" value="PDA_v2.g1848.t1"/>
    <property type="gene ID" value="PDA_v2.g1848"/>
</dbReference>
<keyword evidence="1" id="KW-0103">Bromodomain</keyword>